<dbReference type="InterPro" id="IPR036805">
    <property type="entry name" value="Tscrpt_elong_fac_GreA/B_N_sf"/>
</dbReference>
<keyword evidence="5" id="KW-0804">Transcription</keyword>
<dbReference type="NCBIfam" id="NF001263">
    <property type="entry name" value="PRK00226.1-4"/>
    <property type="match status" value="1"/>
</dbReference>
<dbReference type="GO" id="GO:0003677">
    <property type="term" value="F:DNA binding"/>
    <property type="evidence" value="ECO:0007669"/>
    <property type="project" value="UniProtKB-KW"/>
</dbReference>
<dbReference type="PANTHER" id="PTHR30437">
    <property type="entry name" value="TRANSCRIPTION ELONGATION FACTOR GREA"/>
    <property type="match status" value="1"/>
</dbReference>
<dbReference type="InterPro" id="IPR001437">
    <property type="entry name" value="Tscrpt_elong_fac_GreA/B_C"/>
</dbReference>
<name>X1RD83_9ZZZZ</name>
<dbReference type="GO" id="GO:0032784">
    <property type="term" value="P:regulation of DNA-templated transcription elongation"/>
    <property type="evidence" value="ECO:0007669"/>
    <property type="project" value="InterPro"/>
</dbReference>
<dbReference type="HAMAP" id="MF_00105">
    <property type="entry name" value="GreA_GreB"/>
    <property type="match status" value="1"/>
</dbReference>
<evidence type="ECO:0000256" key="7">
    <source>
        <dbReference type="ARBA" id="ARBA00030776"/>
    </source>
</evidence>
<sequence>MKEYRLTKEGYEELIKEREDLINNKRKEIAERLKDAKNSGGDLTENSEYGYAKNEQAFTEGRIEQISEILSNYIIIEKKENKELVELGATVVVRDIDKKRNKEFRIVSSIESNPEKNKISDESPMGRALLNKKIGDEVLVKTPKDTKRLKIIKIK</sequence>
<dbReference type="SUPFAM" id="SSF54534">
    <property type="entry name" value="FKBP-like"/>
    <property type="match status" value="1"/>
</dbReference>
<dbReference type="PROSITE" id="PS00830">
    <property type="entry name" value="GREAB_2"/>
    <property type="match status" value="1"/>
</dbReference>
<evidence type="ECO:0000256" key="2">
    <source>
        <dbReference type="ARBA" id="ARBA00013729"/>
    </source>
</evidence>
<dbReference type="Gene3D" id="3.10.50.30">
    <property type="entry name" value="Transcription elongation factor, GreA/GreB, C-terminal domain"/>
    <property type="match status" value="1"/>
</dbReference>
<evidence type="ECO:0000313" key="10">
    <source>
        <dbReference type="EMBL" id="GAI78712.1"/>
    </source>
</evidence>
<dbReference type="PIRSF" id="PIRSF006092">
    <property type="entry name" value="GreA_GreB"/>
    <property type="match status" value="1"/>
</dbReference>
<dbReference type="InterPro" id="IPR022691">
    <property type="entry name" value="Tscrpt_elong_fac_GreA/B_N"/>
</dbReference>
<keyword evidence="3" id="KW-0805">Transcription regulation</keyword>
<dbReference type="GO" id="GO:0070063">
    <property type="term" value="F:RNA polymerase binding"/>
    <property type="evidence" value="ECO:0007669"/>
    <property type="project" value="InterPro"/>
</dbReference>
<evidence type="ECO:0000256" key="3">
    <source>
        <dbReference type="ARBA" id="ARBA00023015"/>
    </source>
</evidence>
<protein>
    <recommendedName>
        <fullName evidence="2">Transcription elongation factor GreA</fullName>
    </recommendedName>
    <alternativeName>
        <fullName evidence="7">Transcript cleavage factor GreA</fullName>
    </alternativeName>
</protein>
<dbReference type="AlphaFoldDB" id="X1RD83"/>
<dbReference type="InterPro" id="IPR023459">
    <property type="entry name" value="Tscrpt_elong_fac_GreA/B_fam"/>
</dbReference>
<dbReference type="Pfam" id="PF03449">
    <property type="entry name" value="GreA_GreB_N"/>
    <property type="match status" value="1"/>
</dbReference>
<organism evidence="10">
    <name type="scientific">marine sediment metagenome</name>
    <dbReference type="NCBI Taxonomy" id="412755"/>
    <lineage>
        <taxon>unclassified sequences</taxon>
        <taxon>metagenomes</taxon>
        <taxon>ecological metagenomes</taxon>
    </lineage>
</organism>
<comment type="similarity">
    <text evidence="1">Belongs to the GreA/GreB family.</text>
</comment>
<evidence type="ECO:0000259" key="8">
    <source>
        <dbReference type="Pfam" id="PF01272"/>
    </source>
</evidence>
<dbReference type="InterPro" id="IPR036953">
    <property type="entry name" value="GreA/GreB_C_sf"/>
</dbReference>
<dbReference type="InterPro" id="IPR028624">
    <property type="entry name" value="Tscrpt_elong_fac_GreA/B"/>
</dbReference>
<feature type="domain" description="Transcription elongation factor GreA/GreB C-terminal" evidence="8">
    <location>
        <begin position="82"/>
        <end position="155"/>
    </location>
</feature>
<dbReference type="Gene3D" id="1.10.287.180">
    <property type="entry name" value="Transcription elongation factor, GreA/GreB, N-terminal domain"/>
    <property type="match status" value="1"/>
</dbReference>
<dbReference type="Pfam" id="PF01272">
    <property type="entry name" value="GreA_GreB"/>
    <property type="match status" value="1"/>
</dbReference>
<dbReference type="FunFam" id="1.10.287.180:FF:000001">
    <property type="entry name" value="Transcription elongation factor GreA"/>
    <property type="match status" value="1"/>
</dbReference>
<comment type="function">
    <text evidence="6">Necessary for efficient RNA polymerase transcription elongation past template-encoded arresting sites. The arresting sites in DNA have the property of trapping a certain fraction of elongating RNA polymerases that pass through, resulting in locked ternary complexes. Cleavage of the nascent transcript by cleavage factors such as GreA or GreB allows the resumption of elongation from the new 3'terminus. GreA releases sequences of 2 to 3 nucleotides.</text>
</comment>
<dbReference type="PANTHER" id="PTHR30437:SF4">
    <property type="entry name" value="TRANSCRIPTION ELONGATION FACTOR GREA"/>
    <property type="match status" value="1"/>
</dbReference>
<evidence type="ECO:0000256" key="1">
    <source>
        <dbReference type="ARBA" id="ARBA00008213"/>
    </source>
</evidence>
<dbReference type="NCBIfam" id="TIGR01462">
    <property type="entry name" value="greA"/>
    <property type="match status" value="1"/>
</dbReference>
<reference evidence="10" key="1">
    <citation type="journal article" date="2014" name="Front. Microbiol.">
        <title>High frequency of phylogenetically diverse reductive dehalogenase-homologous genes in deep subseafloor sedimentary metagenomes.</title>
        <authorList>
            <person name="Kawai M."/>
            <person name="Futagami T."/>
            <person name="Toyoda A."/>
            <person name="Takaki Y."/>
            <person name="Nishi S."/>
            <person name="Hori S."/>
            <person name="Arai W."/>
            <person name="Tsubouchi T."/>
            <person name="Morono Y."/>
            <person name="Uchiyama I."/>
            <person name="Ito T."/>
            <person name="Fujiyama A."/>
            <person name="Inagaki F."/>
            <person name="Takami H."/>
        </authorList>
    </citation>
    <scope>NUCLEOTIDE SEQUENCE</scope>
    <source>
        <strain evidence="10">Expedition CK06-06</strain>
    </source>
</reference>
<comment type="caution">
    <text evidence="10">The sequence shown here is derived from an EMBL/GenBank/DDBJ whole genome shotgun (WGS) entry which is preliminary data.</text>
</comment>
<feature type="domain" description="Transcription elongation factor GreA/GreB N-terminal" evidence="9">
    <location>
        <begin position="6"/>
        <end position="74"/>
    </location>
</feature>
<proteinExistence type="inferred from homology"/>
<dbReference type="InterPro" id="IPR006359">
    <property type="entry name" value="Tscrpt_elong_fac_GreA"/>
</dbReference>
<dbReference type="GO" id="GO:0006354">
    <property type="term" value="P:DNA-templated transcription elongation"/>
    <property type="evidence" value="ECO:0007669"/>
    <property type="project" value="TreeGrafter"/>
</dbReference>
<dbReference type="InterPro" id="IPR018151">
    <property type="entry name" value="TF_GreA/GreB_CS"/>
</dbReference>
<dbReference type="EMBL" id="BARW01014683">
    <property type="protein sequence ID" value="GAI78712.1"/>
    <property type="molecule type" value="Genomic_DNA"/>
</dbReference>
<gene>
    <name evidence="10" type="ORF">S12H4_25961</name>
</gene>
<accession>X1RD83</accession>
<dbReference type="SUPFAM" id="SSF46557">
    <property type="entry name" value="GreA transcript cleavage protein, N-terminal domain"/>
    <property type="match status" value="1"/>
</dbReference>
<evidence type="ECO:0000256" key="4">
    <source>
        <dbReference type="ARBA" id="ARBA00023125"/>
    </source>
</evidence>
<evidence type="ECO:0000256" key="6">
    <source>
        <dbReference type="ARBA" id="ARBA00024916"/>
    </source>
</evidence>
<evidence type="ECO:0000259" key="9">
    <source>
        <dbReference type="Pfam" id="PF03449"/>
    </source>
</evidence>
<dbReference type="FunFam" id="3.10.50.30:FF:000001">
    <property type="entry name" value="Transcription elongation factor GreA"/>
    <property type="match status" value="1"/>
</dbReference>
<keyword evidence="4" id="KW-0238">DNA-binding</keyword>
<evidence type="ECO:0000256" key="5">
    <source>
        <dbReference type="ARBA" id="ARBA00023163"/>
    </source>
</evidence>